<feature type="region of interest" description="Disordered" evidence="10">
    <location>
        <begin position="317"/>
        <end position="342"/>
    </location>
</feature>
<gene>
    <name evidence="13" type="ORF">RD792_014134</name>
</gene>
<keyword evidence="8" id="KW-0863">Zinc-finger</keyword>
<dbReference type="InterPro" id="IPR012677">
    <property type="entry name" value="Nucleotide-bd_a/b_plait_sf"/>
</dbReference>
<feature type="domain" description="CCHC-type" evidence="12">
    <location>
        <begin position="302"/>
        <end position="317"/>
    </location>
</feature>
<dbReference type="SMART" id="SM00343">
    <property type="entry name" value="ZnF_C2HC"/>
    <property type="match status" value="2"/>
</dbReference>
<dbReference type="InterPro" id="IPR035979">
    <property type="entry name" value="RBD_domain_sf"/>
</dbReference>
<reference evidence="13 14" key="1">
    <citation type="journal article" date="2023" name="bioRxiv">
        <title>Genome report: Whole genome sequence and annotation of Penstemon davidsonii.</title>
        <authorList>
            <person name="Ostevik K.L."/>
            <person name="Alabady M."/>
            <person name="Zhang M."/>
            <person name="Rausher M.D."/>
        </authorList>
    </citation>
    <scope>NUCLEOTIDE SEQUENCE [LARGE SCALE GENOMIC DNA]</scope>
    <source>
        <strain evidence="13">DNT005</strain>
        <tissue evidence="13">Whole leaf</tissue>
    </source>
</reference>
<evidence type="ECO:0000256" key="5">
    <source>
        <dbReference type="ARBA" id="ARBA00022737"/>
    </source>
</evidence>
<dbReference type="InterPro" id="IPR048289">
    <property type="entry name" value="RRM2_NsCP33-like"/>
</dbReference>
<dbReference type="PROSITE" id="PS50158">
    <property type="entry name" value="ZF_CCHC"/>
    <property type="match status" value="1"/>
</dbReference>
<evidence type="ECO:0000256" key="6">
    <source>
        <dbReference type="ARBA" id="ARBA00022884"/>
    </source>
</evidence>
<keyword evidence="6 9" id="KW-0694">RNA-binding</keyword>
<dbReference type="PROSITE" id="PS50102">
    <property type="entry name" value="RRM"/>
    <property type="match status" value="2"/>
</dbReference>
<sequence length="700" mass="78926">MLTAIGMLAQTIQATTSAPASSSQPARAPETNPTPNPVPIPENPATSDRLLDRFLHFQPPKFKGDPDDRKAESWLEEIENIFEVLDYTEEQKVSLAVFRFEGAARDWWRSIRRIWDQNGVEKTWTNFVREFNDKYIPPLIREQREDECNALCQGNNTVAQYDAQFCRLVKYAPHFNNDEPRRTRKFIRGLRPELRQGLMSHHIERYTKVVERALRIERDLAEMSYQFMATKKNYPQPSSWQQNKQPGESTKMTPPFKGNQGPNGGQPRQALGKRERSYREHTCSYCNLQGHTEDRCWKKTKKCFRCGSSQHFVSKCPLMSNPPTPMENKKSHNNQSQVGKPKVPGRAFAIEGEIITGPKLTDVVEVTMSASSLQFLSLTPKTLSLHHSSSSSAAAAAPCFFNLKPLPKFVLSVSSVNIHAQSGSRFVRRVAFSSDVEETLDFSETEEEQSFSPDLKLFVGNLPFNVDSAALAGLFEQVGTVEMVEVIYDKETGRSRGFGFVTMSTQEEVEAAEQQYNGYELQGRAIRVNSGPAPPKSDSFRGQRDNSSFRGQRDNSSSFRGSRDNSSFRGSRDMSSFRGSRDDDFRGSRDSSSFRGSRDSSSFRGSRGEGSFDNTNRVYVGNLSWGVDNLALETLFSEQGRVKEAKVVYDRDSGRSKGFGFVTFGSPQEVSKAVEKLDGTELDGRSIRVSPAEERQRPQY</sequence>
<evidence type="ECO:0000256" key="2">
    <source>
        <dbReference type="ARBA" id="ARBA00022528"/>
    </source>
</evidence>
<evidence type="ECO:0000256" key="1">
    <source>
        <dbReference type="ARBA" id="ARBA00004229"/>
    </source>
</evidence>
<feature type="domain" description="RRM" evidence="11">
    <location>
        <begin position="616"/>
        <end position="694"/>
    </location>
</feature>
<dbReference type="Pfam" id="PF00076">
    <property type="entry name" value="RRM_1"/>
    <property type="match status" value="2"/>
</dbReference>
<feature type="compositionally biased region" description="Low complexity" evidence="10">
    <location>
        <begin position="590"/>
        <end position="611"/>
    </location>
</feature>
<evidence type="ECO:0000313" key="13">
    <source>
        <dbReference type="EMBL" id="KAK4478644.1"/>
    </source>
</evidence>
<organism evidence="13 14">
    <name type="scientific">Penstemon davidsonii</name>
    <dbReference type="NCBI Taxonomy" id="160366"/>
    <lineage>
        <taxon>Eukaryota</taxon>
        <taxon>Viridiplantae</taxon>
        <taxon>Streptophyta</taxon>
        <taxon>Embryophyta</taxon>
        <taxon>Tracheophyta</taxon>
        <taxon>Spermatophyta</taxon>
        <taxon>Magnoliopsida</taxon>
        <taxon>eudicotyledons</taxon>
        <taxon>Gunneridae</taxon>
        <taxon>Pentapetalae</taxon>
        <taxon>asterids</taxon>
        <taxon>lamiids</taxon>
        <taxon>Lamiales</taxon>
        <taxon>Plantaginaceae</taxon>
        <taxon>Cheloneae</taxon>
        <taxon>Penstemon</taxon>
    </lineage>
</organism>
<keyword evidence="14" id="KW-1185">Reference proteome</keyword>
<comment type="subcellular location">
    <subcellularLocation>
        <location evidence="1">Plastid</location>
        <location evidence="1">Chloroplast</location>
    </subcellularLocation>
</comment>
<keyword evidence="8" id="KW-0479">Metal-binding</keyword>
<dbReference type="InterPro" id="IPR050502">
    <property type="entry name" value="Euk_RNA-bind_prot"/>
</dbReference>
<dbReference type="InterPro" id="IPR000504">
    <property type="entry name" value="RRM_dom"/>
</dbReference>
<keyword evidence="2" id="KW-0150">Chloroplast</keyword>
<keyword evidence="8" id="KW-0862">Zinc</keyword>
<dbReference type="PANTHER" id="PTHR48025:SF1">
    <property type="entry name" value="RRM DOMAIN-CONTAINING PROTEIN"/>
    <property type="match status" value="1"/>
</dbReference>
<keyword evidence="3" id="KW-0934">Plastid</keyword>
<keyword evidence="4" id="KW-0507">mRNA processing</keyword>
<dbReference type="EMBL" id="JAYDYQ010002687">
    <property type="protein sequence ID" value="KAK4478644.1"/>
    <property type="molecule type" value="Genomic_DNA"/>
</dbReference>
<dbReference type="PANTHER" id="PTHR48025">
    <property type="entry name" value="OS02G0815200 PROTEIN"/>
    <property type="match status" value="1"/>
</dbReference>
<feature type="region of interest" description="Disordered" evidence="10">
    <location>
        <begin position="527"/>
        <end position="611"/>
    </location>
</feature>
<proteinExistence type="predicted"/>
<dbReference type="Proteomes" id="UP001291926">
    <property type="component" value="Unassembled WGS sequence"/>
</dbReference>
<dbReference type="CDD" id="cd21608">
    <property type="entry name" value="RRM2_NsCP33_like"/>
    <property type="match status" value="1"/>
</dbReference>
<feature type="compositionally biased region" description="Low complexity" evidence="10">
    <location>
        <begin position="554"/>
        <end position="578"/>
    </location>
</feature>
<dbReference type="Gene3D" id="3.30.70.330">
    <property type="match status" value="2"/>
</dbReference>
<feature type="region of interest" description="Disordered" evidence="10">
    <location>
        <begin position="233"/>
        <end position="274"/>
    </location>
</feature>
<keyword evidence="5" id="KW-0677">Repeat</keyword>
<feature type="domain" description="RRM" evidence="11">
    <location>
        <begin position="455"/>
        <end position="533"/>
    </location>
</feature>
<feature type="compositionally biased region" description="Pro residues" evidence="10">
    <location>
        <begin position="32"/>
        <end position="42"/>
    </location>
</feature>
<dbReference type="SMART" id="SM00360">
    <property type="entry name" value="RRM"/>
    <property type="match status" value="2"/>
</dbReference>
<feature type="compositionally biased region" description="Low complexity" evidence="10">
    <location>
        <begin position="14"/>
        <end position="31"/>
    </location>
</feature>
<name>A0ABR0CNN3_9LAMI</name>
<dbReference type="InterPro" id="IPR001878">
    <property type="entry name" value="Znf_CCHC"/>
</dbReference>
<keyword evidence="7" id="KW-0687">Ribonucleoprotein</keyword>
<evidence type="ECO:0000256" key="4">
    <source>
        <dbReference type="ARBA" id="ARBA00022664"/>
    </source>
</evidence>
<feature type="compositionally biased region" description="Polar residues" evidence="10">
    <location>
        <begin position="233"/>
        <end position="252"/>
    </location>
</feature>
<feature type="compositionally biased region" description="Basic and acidic residues" evidence="10">
    <location>
        <begin position="579"/>
        <end position="589"/>
    </location>
</feature>
<feature type="region of interest" description="Disordered" evidence="10">
    <location>
        <begin position="14"/>
        <end position="45"/>
    </location>
</feature>
<evidence type="ECO:0000256" key="9">
    <source>
        <dbReference type="PROSITE-ProRule" id="PRU00176"/>
    </source>
</evidence>
<evidence type="ECO:0000313" key="14">
    <source>
        <dbReference type="Proteomes" id="UP001291926"/>
    </source>
</evidence>
<dbReference type="InterPro" id="IPR036875">
    <property type="entry name" value="Znf_CCHC_sf"/>
</dbReference>
<evidence type="ECO:0000256" key="7">
    <source>
        <dbReference type="ARBA" id="ARBA00023274"/>
    </source>
</evidence>
<evidence type="ECO:0000256" key="10">
    <source>
        <dbReference type="SAM" id="MobiDB-lite"/>
    </source>
</evidence>
<protein>
    <submittedName>
        <fullName evidence="13">Uncharacterized protein</fullName>
    </submittedName>
</protein>
<dbReference type="SUPFAM" id="SSF57756">
    <property type="entry name" value="Retrovirus zinc finger-like domains"/>
    <property type="match status" value="1"/>
</dbReference>
<comment type="caution">
    <text evidence="13">The sequence shown here is derived from an EMBL/GenBank/DDBJ whole genome shotgun (WGS) entry which is preliminary data.</text>
</comment>
<dbReference type="Gene3D" id="4.10.60.10">
    <property type="entry name" value="Zinc finger, CCHC-type"/>
    <property type="match status" value="1"/>
</dbReference>
<evidence type="ECO:0000259" key="12">
    <source>
        <dbReference type="PROSITE" id="PS50158"/>
    </source>
</evidence>
<dbReference type="SUPFAM" id="SSF54928">
    <property type="entry name" value="RNA-binding domain, RBD"/>
    <property type="match status" value="2"/>
</dbReference>
<evidence type="ECO:0000259" key="11">
    <source>
        <dbReference type="PROSITE" id="PS50102"/>
    </source>
</evidence>
<evidence type="ECO:0000256" key="8">
    <source>
        <dbReference type="PROSITE-ProRule" id="PRU00047"/>
    </source>
</evidence>
<dbReference type="Pfam" id="PF03732">
    <property type="entry name" value="Retrotrans_gag"/>
    <property type="match status" value="1"/>
</dbReference>
<dbReference type="InterPro" id="IPR005162">
    <property type="entry name" value="Retrotrans_gag_dom"/>
</dbReference>
<accession>A0ABR0CNN3</accession>
<evidence type="ECO:0000256" key="3">
    <source>
        <dbReference type="ARBA" id="ARBA00022640"/>
    </source>
</evidence>